<proteinExistence type="predicted"/>
<evidence type="ECO:0000313" key="2">
    <source>
        <dbReference type="EMBL" id="KIW49037.1"/>
    </source>
</evidence>
<dbReference type="GeneID" id="25332661"/>
<evidence type="ECO:0000256" key="1">
    <source>
        <dbReference type="SAM" id="SignalP"/>
    </source>
</evidence>
<dbReference type="AlphaFoldDB" id="A0A0D2CGT5"/>
<dbReference type="HOGENOM" id="CLU_103417_0_0_1"/>
<dbReference type="EMBL" id="KN847323">
    <property type="protein sequence ID" value="KIW49037.1"/>
    <property type="molecule type" value="Genomic_DNA"/>
</dbReference>
<accession>A0A0D2CGT5</accession>
<feature type="chain" id="PRO_5002239800" evidence="1">
    <location>
        <begin position="25"/>
        <end position="234"/>
    </location>
</feature>
<sequence length="234" mass="25214">MATRLASFLYASLLLLAATSGVGAHRPHLDNGLHTSVSSAWEWPDTTIARILMTTQDCPSAAVYTKVTITNTSTSVAVSLGIPNVTTLYDYRPSLWFMGRTLVTPKGYQTDSDRCQQGLAINATGFQPRVPRGFTALEYASAGSGVFRGFSESDLISGYALLSANITVSAPGEVYVVLQPNEHRRARVWLAIGHEETPDPNEPGHAIEVDEHAWFSATSTPLLGSVCPSWCGLQ</sequence>
<feature type="signal peptide" evidence="1">
    <location>
        <begin position="1"/>
        <end position="24"/>
    </location>
</feature>
<dbReference type="OrthoDB" id="5412353at2759"/>
<protein>
    <submittedName>
        <fullName evidence="2">Uncharacterized protein</fullName>
    </submittedName>
</protein>
<reference evidence="2 3" key="1">
    <citation type="submission" date="2015-01" db="EMBL/GenBank/DDBJ databases">
        <title>The Genome Sequence of Exophiala xenobiotica CBS118157.</title>
        <authorList>
            <consortium name="The Broad Institute Genomics Platform"/>
            <person name="Cuomo C."/>
            <person name="de Hoog S."/>
            <person name="Gorbushina A."/>
            <person name="Stielow B."/>
            <person name="Teixiera M."/>
            <person name="Abouelleil A."/>
            <person name="Chapman S.B."/>
            <person name="Priest M."/>
            <person name="Young S.K."/>
            <person name="Wortman J."/>
            <person name="Nusbaum C."/>
            <person name="Birren B."/>
        </authorList>
    </citation>
    <scope>NUCLEOTIDE SEQUENCE [LARGE SCALE GENOMIC DNA]</scope>
    <source>
        <strain evidence="2 3">CBS 118157</strain>
    </source>
</reference>
<dbReference type="Proteomes" id="UP000054342">
    <property type="component" value="Unassembled WGS sequence"/>
</dbReference>
<dbReference type="RefSeq" id="XP_013309621.1">
    <property type="nucleotide sequence ID" value="XM_013454167.1"/>
</dbReference>
<keyword evidence="3" id="KW-1185">Reference proteome</keyword>
<evidence type="ECO:0000313" key="3">
    <source>
        <dbReference type="Proteomes" id="UP000054342"/>
    </source>
</evidence>
<gene>
    <name evidence="2" type="ORF">PV05_10753</name>
</gene>
<name>A0A0D2CGT5_9EURO</name>
<keyword evidence="1" id="KW-0732">Signal</keyword>
<organism evidence="2 3">
    <name type="scientific">Exophiala xenobiotica</name>
    <dbReference type="NCBI Taxonomy" id="348802"/>
    <lineage>
        <taxon>Eukaryota</taxon>
        <taxon>Fungi</taxon>
        <taxon>Dikarya</taxon>
        <taxon>Ascomycota</taxon>
        <taxon>Pezizomycotina</taxon>
        <taxon>Eurotiomycetes</taxon>
        <taxon>Chaetothyriomycetidae</taxon>
        <taxon>Chaetothyriales</taxon>
        <taxon>Herpotrichiellaceae</taxon>
        <taxon>Exophiala</taxon>
    </lineage>
</organism>